<accession>A0ABZ3JBX5</accession>
<dbReference type="EMBL" id="CP155571">
    <property type="protein sequence ID" value="XFO75311.1"/>
    <property type="molecule type" value="Genomic_DNA"/>
</dbReference>
<name>A0ABZ3JBX5_SPOA4</name>
<dbReference type="PANTHER" id="PTHR40115:SF1">
    <property type="entry name" value="INNER MEMBRANE PROTEIN WITH PEPSY TM HELIX"/>
    <property type="match status" value="1"/>
</dbReference>
<keyword evidence="2" id="KW-0472">Membrane</keyword>
<evidence type="ECO:0008006" key="5">
    <source>
        <dbReference type="Google" id="ProtNLM"/>
    </source>
</evidence>
<evidence type="ECO:0000313" key="3">
    <source>
        <dbReference type="EMBL" id="XFO75311.1"/>
    </source>
</evidence>
<feature type="transmembrane region" description="Helical" evidence="2">
    <location>
        <begin position="97"/>
        <end position="118"/>
    </location>
</feature>
<keyword evidence="2" id="KW-1133">Transmembrane helix</keyword>
<dbReference type="InterPro" id="IPR005625">
    <property type="entry name" value="PepSY-ass_TM"/>
</dbReference>
<dbReference type="InterPro" id="IPR032307">
    <property type="entry name" value="PepSY_TM-like_2"/>
</dbReference>
<dbReference type="Proteomes" id="UP000216052">
    <property type="component" value="Chromosome"/>
</dbReference>
<dbReference type="PANTHER" id="PTHR40115">
    <property type="entry name" value="INNER MEMBRANE PROTEIN WITH PEPSY TM HELIX"/>
    <property type="match status" value="1"/>
</dbReference>
<reference evidence="3" key="1">
    <citation type="submission" date="2024-05" db="EMBL/GenBank/DDBJ databases">
        <title>Isolation and characterization of Sporomusa carbonis sp. nov., a carboxydotrophic hydrogenogen in the genus of Sporomusa isolated from a charcoal burning pile.</title>
        <authorList>
            <person name="Boeer T."/>
            <person name="Rosenbaum F."/>
            <person name="Eysell L."/>
            <person name="Mueller V."/>
            <person name="Daniel R."/>
            <person name="Poehlein A."/>
        </authorList>
    </citation>
    <scope>NUCLEOTIDE SEQUENCE [LARGE SCALE GENOMIC DNA]</scope>
    <source>
        <strain evidence="3">DSM 3132</strain>
    </source>
</reference>
<evidence type="ECO:0000313" key="4">
    <source>
        <dbReference type="Proteomes" id="UP000216052"/>
    </source>
</evidence>
<organism evidence="3 4">
    <name type="scientific">Sporomusa acidovorans (strain ATCC 49682 / DSM 3132 / Mol)</name>
    <dbReference type="NCBI Taxonomy" id="1123286"/>
    <lineage>
        <taxon>Bacteria</taxon>
        <taxon>Bacillati</taxon>
        <taxon>Bacillota</taxon>
        <taxon>Negativicutes</taxon>
        <taxon>Selenomonadales</taxon>
        <taxon>Sporomusaceae</taxon>
        <taxon>Sporomusa</taxon>
    </lineage>
</organism>
<gene>
    <name evidence="3" type="ORF">SPACI_054280</name>
</gene>
<dbReference type="Pfam" id="PF03929">
    <property type="entry name" value="PepSY_TM"/>
    <property type="match status" value="1"/>
</dbReference>
<proteinExistence type="predicted"/>
<dbReference type="RefSeq" id="WP_169716799.1">
    <property type="nucleotide sequence ID" value="NZ_CP155571.1"/>
</dbReference>
<keyword evidence="4" id="KW-1185">Reference proteome</keyword>
<feature type="region of interest" description="Disordered" evidence="1">
    <location>
        <begin position="40"/>
        <end position="66"/>
    </location>
</feature>
<evidence type="ECO:0000256" key="1">
    <source>
        <dbReference type="SAM" id="MobiDB-lite"/>
    </source>
</evidence>
<protein>
    <recommendedName>
        <fullName evidence="5">PepSY-associated TM helix</fullName>
    </recommendedName>
</protein>
<evidence type="ECO:0000256" key="2">
    <source>
        <dbReference type="SAM" id="Phobius"/>
    </source>
</evidence>
<sequence length="127" mass="14188">MYNTMRKIHLWVGLILAIFLLAEAITGLILAEPWLIGQSPQEGPARMSDKSQVPGLKTPPPDEIAQRPDVRRDFFSSPYSIAKGLHEGKYAAINFKWLVDLVAIGIIFLTVTGVYLSITRLRARTPK</sequence>
<keyword evidence="2" id="KW-0812">Transmembrane</keyword>